<name>X1QNS4_9ZZZZ</name>
<dbReference type="AlphaFoldDB" id="X1QNS4"/>
<gene>
    <name evidence="1" type="ORF">S06H3_55190</name>
</gene>
<proteinExistence type="predicted"/>
<accession>X1QNS4</accession>
<dbReference type="EMBL" id="BARV01035358">
    <property type="protein sequence ID" value="GAI56431.1"/>
    <property type="molecule type" value="Genomic_DNA"/>
</dbReference>
<evidence type="ECO:0000313" key="1">
    <source>
        <dbReference type="EMBL" id="GAI56431.1"/>
    </source>
</evidence>
<sequence length="118" mass="12741">MPPSNKRFTTPGVGVIGVMQIALDDETALPFFTTKPNAILDIVNDPDPAANDYYIVALWHGSRDTGKRWFSNSISPLSAGRIRASPVKLSGGQYQLRITQTAAVAAVHSIVIQFASEL</sequence>
<organism evidence="1">
    <name type="scientific">marine sediment metagenome</name>
    <dbReference type="NCBI Taxonomy" id="412755"/>
    <lineage>
        <taxon>unclassified sequences</taxon>
        <taxon>metagenomes</taxon>
        <taxon>ecological metagenomes</taxon>
    </lineage>
</organism>
<protein>
    <submittedName>
        <fullName evidence="1">Uncharacterized protein</fullName>
    </submittedName>
</protein>
<reference evidence="1" key="1">
    <citation type="journal article" date="2014" name="Front. Microbiol.">
        <title>High frequency of phylogenetically diverse reductive dehalogenase-homologous genes in deep subseafloor sedimentary metagenomes.</title>
        <authorList>
            <person name="Kawai M."/>
            <person name="Futagami T."/>
            <person name="Toyoda A."/>
            <person name="Takaki Y."/>
            <person name="Nishi S."/>
            <person name="Hori S."/>
            <person name="Arai W."/>
            <person name="Tsubouchi T."/>
            <person name="Morono Y."/>
            <person name="Uchiyama I."/>
            <person name="Ito T."/>
            <person name="Fujiyama A."/>
            <person name="Inagaki F."/>
            <person name="Takami H."/>
        </authorList>
    </citation>
    <scope>NUCLEOTIDE SEQUENCE</scope>
    <source>
        <strain evidence="1">Expedition CK06-06</strain>
    </source>
</reference>
<comment type="caution">
    <text evidence="1">The sequence shown here is derived from an EMBL/GenBank/DDBJ whole genome shotgun (WGS) entry which is preliminary data.</text>
</comment>